<name>A0A371K2W0_9GAMM</name>
<organism evidence="1 2">
    <name type="scientific">Lysobacter silvisoli</name>
    <dbReference type="NCBI Taxonomy" id="2293254"/>
    <lineage>
        <taxon>Bacteria</taxon>
        <taxon>Pseudomonadati</taxon>
        <taxon>Pseudomonadota</taxon>
        <taxon>Gammaproteobacteria</taxon>
        <taxon>Lysobacterales</taxon>
        <taxon>Lysobacteraceae</taxon>
        <taxon>Lysobacter</taxon>
    </lineage>
</organism>
<comment type="caution">
    <text evidence="1">The sequence shown here is derived from an EMBL/GenBank/DDBJ whole genome shotgun (WGS) entry which is preliminary data.</text>
</comment>
<dbReference type="EMBL" id="QTSU01000001">
    <property type="protein sequence ID" value="RDZ28200.1"/>
    <property type="molecule type" value="Genomic_DNA"/>
</dbReference>
<protein>
    <submittedName>
        <fullName evidence="1">Uncharacterized protein</fullName>
    </submittedName>
</protein>
<dbReference type="Proteomes" id="UP000264492">
    <property type="component" value="Unassembled WGS sequence"/>
</dbReference>
<evidence type="ECO:0000313" key="2">
    <source>
        <dbReference type="Proteomes" id="UP000264492"/>
    </source>
</evidence>
<accession>A0A371K2W0</accession>
<dbReference type="AlphaFoldDB" id="A0A371K2W0"/>
<reference evidence="1 2" key="1">
    <citation type="submission" date="2018-08" db="EMBL/GenBank/DDBJ databases">
        <title>Lysobacter sp. zong2l5, whole genome shotgun sequence.</title>
        <authorList>
            <person name="Zhang X."/>
            <person name="Feng G."/>
            <person name="Zhu H."/>
        </authorList>
    </citation>
    <scope>NUCLEOTIDE SEQUENCE [LARGE SCALE GENOMIC DNA]</scope>
    <source>
        <strain evidence="2">zong2l5</strain>
    </source>
</reference>
<proteinExistence type="predicted"/>
<sequence length="161" mass="18209">MDSPEHHRWARLANYAIGVDSENRRIRAYADQMIVVGLWTIAEQFLGKVYRGFVAFRDSVDENGVNAPYRWDHFVSSYEQLGIDLAALENYANADECRLVNNAIKHDPVVGSRLQALAFFFPHLGKDLEALQLDVQRYVNGVSDFLGSLIEKANESLDPPP</sequence>
<gene>
    <name evidence="1" type="ORF">DX914_03380</name>
</gene>
<evidence type="ECO:0000313" key="1">
    <source>
        <dbReference type="EMBL" id="RDZ28200.1"/>
    </source>
</evidence>
<keyword evidence="2" id="KW-1185">Reference proteome</keyword>